<feature type="region of interest" description="Disordered" evidence="1">
    <location>
        <begin position="300"/>
        <end position="319"/>
    </location>
</feature>
<dbReference type="OrthoDB" id="9526876at2759"/>
<proteinExistence type="predicted"/>
<gene>
    <name evidence="2" type="primary">ATE1OS</name>
</gene>
<dbReference type="InterPro" id="IPR040005">
    <property type="entry name" value="Polr1has"/>
</dbReference>
<evidence type="ECO:0000313" key="3">
    <source>
        <dbReference type="Proteomes" id="UP000805418"/>
    </source>
</evidence>
<feature type="region of interest" description="Disordered" evidence="1">
    <location>
        <begin position="1"/>
        <end position="60"/>
    </location>
</feature>
<dbReference type="GeneTree" id="ENSGT00390000016534"/>
<name>A0A8I3PCY5_CANLF</name>
<reference evidence="2" key="2">
    <citation type="submission" date="2025-08" db="UniProtKB">
        <authorList>
            <consortium name="Ensembl"/>
        </authorList>
    </citation>
    <scope>IDENTIFICATION</scope>
    <source>
        <strain evidence="2">Boxer</strain>
    </source>
</reference>
<reference evidence="2" key="3">
    <citation type="submission" date="2025-09" db="UniProtKB">
        <authorList>
            <consortium name="Ensembl"/>
        </authorList>
    </citation>
    <scope>IDENTIFICATION</scope>
    <source>
        <strain evidence="2">Boxer</strain>
    </source>
</reference>
<dbReference type="InterPro" id="IPR040721">
    <property type="entry name" value="DUF5520"/>
</dbReference>
<evidence type="ECO:0000256" key="1">
    <source>
        <dbReference type="SAM" id="MobiDB-lite"/>
    </source>
</evidence>
<feature type="region of interest" description="Disordered" evidence="1">
    <location>
        <begin position="256"/>
        <end position="278"/>
    </location>
</feature>
<dbReference type="Proteomes" id="UP000805418">
    <property type="component" value="Chromosome 28"/>
</dbReference>
<dbReference type="PANTHER" id="PTHR41403:SF4">
    <property type="entry name" value="SIMILAR TO RIKEN CDNA 1700022C21"/>
    <property type="match status" value="1"/>
</dbReference>
<accession>A0A8I3PCY5</accession>
<reference evidence="2" key="1">
    <citation type="submission" date="2020-03" db="EMBL/GenBank/DDBJ databases">
        <title>Long-read based genome assembly of a Labrador retriever dog.</title>
        <authorList>
            <person name="Eory L."/>
            <person name="Zhang W."/>
            <person name="Schoenebeck J."/>
        </authorList>
    </citation>
    <scope>NUCLEOTIDE SEQUENCE [LARGE SCALE GENOMIC DNA]</scope>
    <source>
        <strain evidence="2">Labrador retriever</strain>
    </source>
</reference>
<dbReference type="Pfam" id="PF17658">
    <property type="entry name" value="DUF5520"/>
    <property type="match status" value="1"/>
</dbReference>
<sequence length="379" mass="44106">MLGDRAAQEAMVAALQTRRDLTRPRRRRRRHPHNAPRRPGVPEARAKPLGRPRAGFAASPPHADAARAILTEGSLRYFRPFSDPDRHLRLVWAKSTCDPRIAVGSQSPLEKKIKSLGGVHSSKVRKLLLQKSQQENETLHQLKAMSFDFWFAKAEAYYHRQRQEMMLGEAWKYVVVPRWKIKIERERPQSEKTGDAKKQDHLVPERELGQIQKHIYRVERARGLRDHKYRLLPQRIPSETAFPQVLTLGKEEKTEAIQKTHKTKNRKHRVASAKEQIKGHQNRMIRGRELMEQRSERLHSCRLSTSAPPLHRPATHKDEEKEYELVTAYPIAQPYQEALIEVTILMEKSRKGDYIKKPLQRELLSIPPFLRSQLGKNKV</sequence>
<protein>
    <submittedName>
        <fullName evidence="2">ATE1 opposite strand</fullName>
    </submittedName>
</protein>
<organism evidence="2 3">
    <name type="scientific">Canis lupus familiaris</name>
    <name type="common">Dog</name>
    <name type="synonym">Canis familiaris</name>
    <dbReference type="NCBI Taxonomy" id="9615"/>
    <lineage>
        <taxon>Eukaryota</taxon>
        <taxon>Metazoa</taxon>
        <taxon>Chordata</taxon>
        <taxon>Craniata</taxon>
        <taxon>Vertebrata</taxon>
        <taxon>Euteleostomi</taxon>
        <taxon>Mammalia</taxon>
        <taxon>Eutheria</taxon>
        <taxon>Laurasiatheria</taxon>
        <taxon>Carnivora</taxon>
        <taxon>Caniformia</taxon>
        <taxon>Canidae</taxon>
        <taxon>Canis</taxon>
    </lineage>
</organism>
<dbReference type="Ensembl" id="ENSCAFT00845036112.1">
    <property type="protein sequence ID" value="ENSCAFP00845028261.1"/>
    <property type="gene ID" value="ENSCAFG00845020507.1"/>
</dbReference>
<evidence type="ECO:0000313" key="2">
    <source>
        <dbReference type="Ensembl" id="ENSCAFP00845028261.1"/>
    </source>
</evidence>
<keyword evidence="3" id="KW-1185">Reference proteome</keyword>
<feature type="compositionally biased region" description="Basic residues" evidence="1">
    <location>
        <begin position="24"/>
        <end position="36"/>
    </location>
</feature>
<dbReference type="AlphaFoldDB" id="A0A8I3PCY5"/>
<feature type="compositionally biased region" description="Basic residues" evidence="1">
    <location>
        <begin position="259"/>
        <end position="271"/>
    </location>
</feature>
<dbReference type="PANTHER" id="PTHR41403">
    <property type="entry name" value="RCG43477-RELATED"/>
    <property type="match status" value="1"/>
</dbReference>